<name>A0ABN5VB35_9ACTN</name>
<gene>
    <name evidence="2" type="ORF">SGFS_017250</name>
</gene>
<dbReference type="SUPFAM" id="SSF47336">
    <property type="entry name" value="ACP-like"/>
    <property type="match status" value="1"/>
</dbReference>
<evidence type="ECO:0000313" key="2">
    <source>
        <dbReference type="EMBL" id="BBC30431.1"/>
    </source>
</evidence>
<reference evidence="2 3" key="1">
    <citation type="journal article" date="2010" name="ChemBioChem">
        <title>Cloning and characterization of the biosynthetic gene cluster of 16-membered macrolide antibiotic FD-891: involvement of a dual functional cytochrome P450 monooxygenase catalyzing epoxidation and hydroxylation.</title>
        <authorList>
            <person name="Kudo F."/>
            <person name="Motegi A."/>
            <person name="Mizoue K."/>
            <person name="Eguchi T."/>
        </authorList>
    </citation>
    <scope>NUCLEOTIDE SEQUENCE [LARGE SCALE GENOMIC DNA]</scope>
    <source>
        <strain evidence="2 3">A-8890</strain>
    </source>
</reference>
<keyword evidence="3" id="KW-1185">Reference proteome</keyword>
<dbReference type="Proteomes" id="UP001321542">
    <property type="component" value="Chromosome"/>
</dbReference>
<evidence type="ECO:0000259" key="1">
    <source>
        <dbReference type="PROSITE" id="PS50075"/>
    </source>
</evidence>
<dbReference type="EMBL" id="AP018448">
    <property type="protein sequence ID" value="BBC30431.1"/>
    <property type="molecule type" value="Genomic_DNA"/>
</dbReference>
<dbReference type="RefSeq" id="WP_286249023.1">
    <property type="nucleotide sequence ID" value="NZ_AP018448.1"/>
</dbReference>
<evidence type="ECO:0000313" key="3">
    <source>
        <dbReference type="Proteomes" id="UP001321542"/>
    </source>
</evidence>
<proteinExistence type="predicted"/>
<reference evidence="2 3" key="2">
    <citation type="journal article" date="2023" name="ChemBioChem">
        <title>Acyltransferase Domain Exchange between Two Independent Type I Polyketide Synthases in the Same Producer Strain of Macrolide Antibiotics.</title>
        <authorList>
            <person name="Kudo F."/>
            <person name="Kishikawa K."/>
            <person name="Tsuboi K."/>
            <person name="Kido T."/>
            <person name="Usui T."/>
            <person name="Hashimoto J."/>
            <person name="Shin-Ya K."/>
            <person name="Miyanaga A."/>
            <person name="Eguchi T."/>
        </authorList>
    </citation>
    <scope>NUCLEOTIDE SEQUENCE [LARGE SCALE GENOMIC DNA]</scope>
    <source>
        <strain evidence="2 3">A-8890</strain>
    </source>
</reference>
<feature type="domain" description="Carrier" evidence="1">
    <location>
        <begin position="7"/>
        <end position="82"/>
    </location>
</feature>
<dbReference type="InterPro" id="IPR036736">
    <property type="entry name" value="ACP-like_sf"/>
</dbReference>
<dbReference type="InterPro" id="IPR009081">
    <property type="entry name" value="PP-bd_ACP"/>
</dbReference>
<protein>
    <recommendedName>
        <fullName evidence="1">Carrier domain-containing protein</fullName>
    </recommendedName>
</protein>
<dbReference type="PROSITE" id="PS50075">
    <property type="entry name" value="CARRIER"/>
    <property type="match status" value="1"/>
</dbReference>
<dbReference type="Gene3D" id="1.10.1200.10">
    <property type="entry name" value="ACP-like"/>
    <property type="match status" value="1"/>
</dbReference>
<sequence length="85" mass="9225">MTIETQDPIFDTVCGVISRIAKVPPETVRADAPVSGLQNVDSIVLLEIIVTVENELDIEIDEAELFEIDTVGEFVAACRRLVAAP</sequence>
<organism evidence="2 3">
    <name type="scientific">Streptomyces graminofaciens</name>
    <dbReference type="NCBI Taxonomy" id="68212"/>
    <lineage>
        <taxon>Bacteria</taxon>
        <taxon>Bacillati</taxon>
        <taxon>Actinomycetota</taxon>
        <taxon>Actinomycetes</taxon>
        <taxon>Kitasatosporales</taxon>
        <taxon>Streptomycetaceae</taxon>
        <taxon>Streptomyces</taxon>
    </lineage>
</organism>
<dbReference type="Pfam" id="PF00550">
    <property type="entry name" value="PP-binding"/>
    <property type="match status" value="1"/>
</dbReference>
<accession>A0ABN5VB35</accession>